<gene>
    <name evidence="6 9" type="primary">map</name>
    <name evidence="9" type="ORF">VIS_S3AVA40042</name>
</gene>
<feature type="domain" description="Peptidase M24" evidence="8">
    <location>
        <begin position="11"/>
        <end position="239"/>
    </location>
</feature>
<dbReference type="GO" id="GO:0004239">
    <property type="term" value="F:initiator methionyl aminopeptidase activity"/>
    <property type="evidence" value="ECO:0007669"/>
    <property type="project" value="UniProtKB-UniRule"/>
</dbReference>
<reference evidence="9" key="1">
    <citation type="journal article" date="2012" name="Environ. Microbiol.">
        <title>Genomic content of uncultured Bacteroidetes from contrasting oceanic provinces in the North Atlantic Ocean.</title>
        <authorList>
            <person name="Gomez-Pereira P.R."/>
            <person name="Schuler M."/>
            <person name="Fuchs B.M."/>
            <person name="Bennke C."/>
            <person name="Teeling H."/>
            <person name="Waldmann J."/>
            <person name="Richter M."/>
            <person name="Barbe V."/>
            <person name="Bataille E."/>
            <person name="Glockner F.O."/>
            <person name="Amann R."/>
        </authorList>
    </citation>
    <scope>NUCLEOTIDE SEQUENCE</scope>
</reference>
<dbReference type="PANTHER" id="PTHR43330">
    <property type="entry name" value="METHIONINE AMINOPEPTIDASE"/>
    <property type="match status" value="1"/>
</dbReference>
<feature type="binding site" evidence="6">
    <location>
        <position position="233"/>
    </location>
    <ligand>
        <name>a divalent metal cation</name>
        <dbReference type="ChEBI" id="CHEBI:60240"/>
        <label>1</label>
    </ligand>
</feature>
<evidence type="ECO:0000256" key="3">
    <source>
        <dbReference type="ARBA" id="ARBA00022670"/>
    </source>
</evidence>
<feature type="binding site" evidence="6">
    <location>
        <position position="106"/>
    </location>
    <ligand>
        <name>a divalent metal cation</name>
        <dbReference type="ChEBI" id="CHEBI:60240"/>
        <label>2</label>
        <note>catalytic</note>
    </ligand>
</feature>
<dbReference type="PRINTS" id="PR00599">
    <property type="entry name" value="MAPEPTIDASE"/>
</dbReference>
<evidence type="ECO:0000256" key="6">
    <source>
        <dbReference type="HAMAP-Rule" id="MF_01974"/>
    </source>
</evidence>
<evidence type="ECO:0000256" key="7">
    <source>
        <dbReference type="RuleBase" id="RU003653"/>
    </source>
</evidence>
<feature type="binding site" evidence="6">
    <location>
        <position position="170"/>
    </location>
    <ligand>
        <name>a divalent metal cation</name>
        <dbReference type="ChEBI" id="CHEBI:60240"/>
        <label>2</label>
        <note>catalytic</note>
    </ligand>
</feature>
<keyword evidence="5 6" id="KW-0378">Hydrolase</keyword>
<organism evidence="9">
    <name type="scientific">uncultured Flavobacteriia bacterium</name>
    <dbReference type="NCBI Taxonomy" id="212695"/>
    <lineage>
        <taxon>Bacteria</taxon>
        <taxon>Pseudomonadati</taxon>
        <taxon>Bacteroidota</taxon>
        <taxon>Flavobacteriia</taxon>
        <taxon>environmental samples</taxon>
    </lineage>
</organism>
<proteinExistence type="inferred from homology"/>
<feature type="binding site" evidence="6">
    <location>
        <position position="78"/>
    </location>
    <ligand>
        <name>substrate</name>
    </ligand>
</feature>
<dbReference type="GO" id="GO:0005829">
    <property type="term" value="C:cytosol"/>
    <property type="evidence" value="ECO:0007669"/>
    <property type="project" value="TreeGrafter"/>
</dbReference>
<comment type="cofactor">
    <cofactor evidence="6">
        <name>Co(2+)</name>
        <dbReference type="ChEBI" id="CHEBI:48828"/>
    </cofactor>
    <cofactor evidence="6">
        <name>Zn(2+)</name>
        <dbReference type="ChEBI" id="CHEBI:29105"/>
    </cofactor>
    <cofactor evidence="6">
        <name>Mn(2+)</name>
        <dbReference type="ChEBI" id="CHEBI:29035"/>
    </cofactor>
    <cofactor evidence="6">
        <name>Fe(2+)</name>
        <dbReference type="ChEBI" id="CHEBI:29033"/>
    </cofactor>
    <text evidence="6">Binds 2 divalent metal cations per subunit. Has a high-affinity and a low affinity metal-binding site. The true nature of the physiological cofactor is under debate. The enzyme is active with cobalt, zinc, manganese or divalent iron ions. Most likely, methionine aminopeptidases function as mononuclear Fe(2+)-metalloproteases under physiological conditions, and the catalytically relevant metal-binding site has been assigned to the histidine-containing high-affinity site.</text>
</comment>
<dbReference type="InterPro" id="IPR000994">
    <property type="entry name" value="Pept_M24"/>
</dbReference>
<keyword evidence="3 6" id="KW-0645">Protease</keyword>
<dbReference type="EC" id="3.4.11.18" evidence="6 7"/>
<dbReference type="GO" id="GO:0006508">
    <property type="term" value="P:proteolysis"/>
    <property type="evidence" value="ECO:0007669"/>
    <property type="project" value="UniProtKB-KW"/>
</dbReference>
<evidence type="ECO:0000259" key="8">
    <source>
        <dbReference type="Pfam" id="PF00557"/>
    </source>
</evidence>
<dbReference type="HAMAP" id="MF_01974">
    <property type="entry name" value="MetAP_1"/>
    <property type="match status" value="1"/>
</dbReference>
<keyword evidence="2 6" id="KW-0031">Aminopeptidase</keyword>
<evidence type="ECO:0000256" key="2">
    <source>
        <dbReference type="ARBA" id="ARBA00022438"/>
    </source>
</evidence>
<dbReference type="InterPro" id="IPR036005">
    <property type="entry name" value="Creatinase/aminopeptidase-like"/>
</dbReference>
<dbReference type="NCBIfam" id="TIGR00500">
    <property type="entry name" value="met_pdase_I"/>
    <property type="match status" value="1"/>
</dbReference>
<dbReference type="GO" id="GO:0070006">
    <property type="term" value="F:metalloaminopeptidase activity"/>
    <property type="evidence" value="ECO:0007669"/>
    <property type="project" value="UniProtKB-UniRule"/>
</dbReference>
<comment type="catalytic activity">
    <reaction evidence="6 7">
        <text>Release of N-terminal amino acids, preferentially methionine, from peptides and arylamides.</text>
        <dbReference type="EC" id="3.4.11.18"/>
    </reaction>
</comment>
<comment type="function">
    <text evidence="1 6">Removes the N-terminal methionine from nascent proteins. The N-terminal methionine is often cleaved when the second residue in the primary sequence is small and uncharged (Met-Ala-, Cys, Gly, Pro, Ser, Thr, or Val). Requires deformylation of the N(alpha)-formylated initiator methionine before it can be hydrolyzed.</text>
</comment>
<dbReference type="SUPFAM" id="SSF55920">
    <property type="entry name" value="Creatinase/aminopeptidase"/>
    <property type="match status" value="1"/>
</dbReference>
<dbReference type="AlphaFoldDB" id="H6RE35"/>
<sequence>MIYYKTDDEIELMRMSCTLLSKTLAHVASLLKPGITGLEVDRAAEVFIRDHDGAIPGFKGLYGFPGTLCISTNAAVVHGVPTNREFEEDDIVSIDCGVLMNEFYGDSAYTFAFNGISDEIEKLLSVTKKALYLGIDQARVGNRVGDIGYSIQDFAEKQHGFGVVRDLVGHGLGKDLHESPEVPNYGKRGRGVQLKDGLVIAIEPMINLGSKAVKKAPDGTILSKDNMPSAHYEHTIAVRTDGPDILSNHEWVEKEIKKNSEIRQIE</sequence>
<feature type="binding site" evidence="6">
    <location>
        <position position="233"/>
    </location>
    <ligand>
        <name>a divalent metal cation</name>
        <dbReference type="ChEBI" id="CHEBI:60240"/>
        <label>2</label>
        <note>catalytic</note>
    </ligand>
</feature>
<keyword evidence="4 6" id="KW-0479">Metal-binding</keyword>
<reference evidence="9" key="2">
    <citation type="submission" date="2012-02" db="EMBL/GenBank/DDBJ databases">
        <authorList>
            <person name="Genoscope - CEA"/>
        </authorList>
    </citation>
    <scope>NUCLEOTIDE SEQUENCE</scope>
</reference>
<dbReference type="GO" id="GO:0046872">
    <property type="term" value="F:metal ion binding"/>
    <property type="evidence" value="ECO:0007669"/>
    <property type="project" value="UniProtKB-UniRule"/>
</dbReference>
<dbReference type="EMBL" id="FO117575">
    <property type="protein sequence ID" value="CCF99296.1"/>
    <property type="molecule type" value="Genomic_DNA"/>
</dbReference>
<evidence type="ECO:0000313" key="9">
    <source>
        <dbReference type="EMBL" id="CCF99296.1"/>
    </source>
</evidence>
<feature type="binding site" evidence="6">
    <location>
        <position position="177"/>
    </location>
    <ligand>
        <name>substrate</name>
    </ligand>
</feature>
<accession>H6RE35</accession>
<dbReference type="CDD" id="cd01086">
    <property type="entry name" value="MetAP1"/>
    <property type="match status" value="1"/>
</dbReference>
<dbReference type="PANTHER" id="PTHR43330:SF27">
    <property type="entry name" value="METHIONINE AMINOPEPTIDASE"/>
    <property type="match status" value="1"/>
</dbReference>
<evidence type="ECO:0000256" key="1">
    <source>
        <dbReference type="ARBA" id="ARBA00002521"/>
    </source>
</evidence>
<feature type="binding site" evidence="6">
    <location>
        <position position="106"/>
    </location>
    <ligand>
        <name>a divalent metal cation</name>
        <dbReference type="ChEBI" id="CHEBI:60240"/>
        <label>1</label>
    </ligand>
</feature>
<dbReference type="Gene3D" id="3.90.230.10">
    <property type="entry name" value="Creatinase/methionine aminopeptidase superfamily"/>
    <property type="match status" value="1"/>
</dbReference>
<dbReference type="InterPro" id="IPR002467">
    <property type="entry name" value="Pept_M24A_MAP1"/>
</dbReference>
<name>H6RE35_9BACT</name>
<comment type="similarity">
    <text evidence="6">Belongs to the peptidase M24A family. Methionine aminopeptidase type 1 subfamily.</text>
</comment>
<feature type="binding site" evidence="6">
    <location>
        <position position="95"/>
    </location>
    <ligand>
        <name>a divalent metal cation</name>
        <dbReference type="ChEBI" id="CHEBI:60240"/>
        <label>1</label>
    </ligand>
</feature>
<feature type="binding site" evidence="6">
    <location>
        <position position="203"/>
    </location>
    <ligand>
        <name>a divalent metal cation</name>
        <dbReference type="ChEBI" id="CHEBI:60240"/>
        <label>2</label>
        <note>catalytic</note>
    </ligand>
</feature>
<protein>
    <recommendedName>
        <fullName evidence="6 7">Methionine aminopeptidase</fullName>
        <shortName evidence="6">MAP</shortName>
        <shortName evidence="6">MetAP</shortName>
        <ecNumber evidence="6 7">3.4.11.18</ecNumber>
    </recommendedName>
    <alternativeName>
        <fullName evidence="6">Peptidase M</fullName>
    </alternativeName>
</protein>
<dbReference type="Pfam" id="PF00557">
    <property type="entry name" value="Peptidase_M24"/>
    <property type="match status" value="1"/>
</dbReference>
<evidence type="ECO:0000256" key="5">
    <source>
        <dbReference type="ARBA" id="ARBA00022801"/>
    </source>
</evidence>
<comment type="subunit">
    <text evidence="6">Monomer.</text>
</comment>
<evidence type="ECO:0000256" key="4">
    <source>
        <dbReference type="ARBA" id="ARBA00022723"/>
    </source>
</evidence>
<dbReference type="InterPro" id="IPR001714">
    <property type="entry name" value="Pept_M24_MAP"/>
</dbReference>